<dbReference type="Proteomes" id="UP000285961">
    <property type="component" value="Unassembled WGS sequence"/>
</dbReference>
<feature type="binding site" evidence="11">
    <location>
        <position position="162"/>
    </location>
    <ligand>
        <name>UDP-N-acetyl-alpha-D-muramoyl-L-alanyl-D-glutamate</name>
        <dbReference type="ChEBI" id="CHEBI:83900"/>
    </ligand>
</feature>
<evidence type="ECO:0000256" key="8">
    <source>
        <dbReference type="ARBA" id="ARBA00022984"/>
    </source>
</evidence>
<evidence type="ECO:0000256" key="10">
    <source>
        <dbReference type="ARBA" id="ARBA00023316"/>
    </source>
</evidence>
<evidence type="ECO:0000256" key="4">
    <source>
        <dbReference type="ARBA" id="ARBA00022618"/>
    </source>
</evidence>
<dbReference type="InterPro" id="IPR013221">
    <property type="entry name" value="Mur_ligase_cen"/>
</dbReference>
<comment type="PTM">
    <text evidence="11">Carboxylation is probably crucial for Mg(2+) binding and, consequently, for the gamma-phosphate positioning of ATP.</text>
</comment>
<feature type="short sequence motif" description="Meso-diaminopimelate recognition motif" evidence="11">
    <location>
        <begin position="417"/>
        <end position="420"/>
    </location>
</feature>
<keyword evidence="2 11" id="KW-0963">Cytoplasm</keyword>
<feature type="binding site" evidence="11">
    <location>
        <begin position="417"/>
        <end position="420"/>
    </location>
    <ligand>
        <name>meso-2,6-diaminopimelate</name>
        <dbReference type="ChEBI" id="CHEBI:57791"/>
    </ligand>
</feature>
<keyword evidence="9 11" id="KW-0131">Cell cycle</keyword>
<comment type="subcellular location">
    <subcellularLocation>
        <location evidence="11 12">Cytoplasm</location>
    </subcellularLocation>
</comment>
<dbReference type="Gene3D" id="3.40.1390.10">
    <property type="entry name" value="MurE/MurF, N-terminal domain"/>
    <property type="match status" value="1"/>
</dbReference>
<evidence type="ECO:0000313" key="17">
    <source>
        <dbReference type="Proteomes" id="UP000285961"/>
    </source>
</evidence>
<dbReference type="Pfam" id="PF02875">
    <property type="entry name" value="Mur_ligase_C"/>
    <property type="match status" value="1"/>
</dbReference>
<reference evidence="16 17" key="1">
    <citation type="journal article" date="2017" name="ISME J.">
        <title>Energy and carbon metabolisms in a deep terrestrial subsurface fluid microbial community.</title>
        <authorList>
            <person name="Momper L."/>
            <person name="Jungbluth S.P."/>
            <person name="Lee M.D."/>
            <person name="Amend J.P."/>
        </authorList>
    </citation>
    <scope>NUCLEOTIDE SEQUENCE [LARGE SCALE GENOMIC DNA]</scope>
    <source>
        <strain evidence="16">SURF_17</strain>
    </source>
</reference>
<keyword evidence="3 11" id="KW-0436">Ligase</keyword>
<feature type="binding site" evidence="11">
    <location>
        <begin position="163"/>
        <end position="164"/>
    </location>
    <ligand>
        <name>UDP-N-acetyl-alpha-D-muramoyl-L-alanyl-D-glutamate</name>
        <dbReference type="ChEBI" id="CHEBI:83900"/>
    </ligand>
</feature>
<dbReference type="GO" id="GO:0009252">
    <property type="term" value="P:peptidoglycan biosynthetic process"/>
    <property type="evidence" value="ECO:0007669"/>
    <property type="project" value="UniProtKB-UniRule"/>
</dbReference>
<dbReference type="GO" id="GO:0005737">
    <property type="term" value="C:cytoplasm"/>
    <property type="evidence" value="ECO:0007669"/>
    <property type="project" value="UniProtKB-SubCell"/>
</dbReference>
<dbReference type="GO" id="GO:0051301">
    <property type="term" value="P:cell division"/>
    <property type="evidence" value="ECO:0007669"/>
    <property type="project" value="UniProtKB-KW"/>
</dbReference>
<dbReference type="UniPathway" id="UPA00219"/>
<dbReference type="NCBIfam" id="NF001126">
    <property type="entry name" value="PRK00139.1-4"/>
    <property type="match status" value="1"/>
</dbReference>
<evidence type="ECO:0000256" key="9">
    <source>
        <dbReference type="ARBA" id="ARBA00023306"/>
    </source>
</evidence>
<dbReference type="InterPro" id="IPR036615">
    <property type="entry name" value="Mur_ligase_C_dom_sf"/>
</dbReference>
<dbReference type="InterPro" id="IPR036565">
    <property type="entry name" value="Mur-like_cat_sf"/>
</dbReference>
<accession>A0A419F7Q4</accession>
<comment type="caution">
    <text evidence="11">Lacks conserved residue(s) required for the propagation of feature annotation.</text>
</comment>
<keyword evidence="11" id="KW-0460">Magnesium</keyword>
<evidence type="ECO:0000313" key="16">
    <source>
        <dbReference type="EMBL" id="RJP74441.1"/>
    </source>
</evidence>
<comment type="similarity">
    <text evidence="1 11">Belongs to the MurCDEF family. MurE subfamily.</text>
</comment>
<dbReference type="GO" id="GO:0004326">
    <property type="term" value="F:tetrahydrofolylpolyglutamate synthase activity"/>
    <property type="evidence" value="ECO:0007669"/>
    <property type="project" value="InterPro"/>
</dbReference>
<feature type="binding site" evidence="11">
    <location>
        <position position="190"/>
    </location>
    <ligand>
        <name>UDP-N-acetyl-alpha-D-muramoyl-L-alanyl-D-glutamate</name>
        <dbReference type="ChEBI" id="CHEBI:83900"/>
    </ligand>
</feature>
<dbReference type="HAMAP" id="MF_00208">
    <property type="entry name" value="MurE"/>
    <property type="match status" value="1"/>
</dbReference>
<keyword evidence="8 11" id="KW-0573">Peptidoglycan synthesis</keyword>
<dbReference type="AlphaFoldDB" id="A0A419F7Q4"/>
<feature type="domain" description="Mur ligase N-terminal catalytic" evidence="13">
    <location>
        <begin position="34"/>
        <end position="88"/>
    </location>
</feature>
<dbReference type="SUPFAM" id="SSF53623">
    <property type="entry name" value="MurD-like peptide ligases, catalytic domain"/>
    <property type="match status" value="1"/>
</dbReference>
<keyword evidence="4 11" id="KW-0132">Cell division</keyword>
<feature type="domain" description="Mur ligase C-terminal" evidence="14">
    <location>
        <begin position="344"/>
        <end position="475"/>
    </location>
</feature>
<feature type="binding site" evidence="11">
    <location>
        <begin position="121"/>
        <end position="127"/>
    </location>
    <ligand>
        <name>ATP</name>
        <dbReference type="ChEBI" id="CHEBI:30616"/>
    </ligand>
</feature>
<dbReference type="GO" id="GO:0008360">
    <property type="term" value="P:regulation of cell shape"/>
    <property type="evidence" value="ECO:0007669"/>
    <property type="project" value="UniProtKB-KW"/>
</dbReference>
<dbReference type="GO" id="GO:0071555">
    <property type="term" value="P:cell wall organization"/>
    <property type="evidence" value="ECO:0007669"/>
    <property type="project" value="UniProtKB-KW"/>
</dbReference>
<evidence type="ECO:0000256" key="7">
    <source>
        <dbReference type="ARBA" id="ARBA00022960"/>
    </source>
</evidence>
<feature type="binding site" evidence="11">
    <location>
        <position position="198"/>
    </location>
    <ligand>
        <name>UDP-N-acetyl-alpha-D-muramoyl-L-alanyl-D-glutamate</name>
        <dbReference type="ChEBI" id="CHEBI:83900"/>
    </ligand>
</feature>
<dbReference type="GO" id="GO:0000287">
    <property type="term" value="F:magnesium ion binding"/>
    <property type="evidence" value="ECO:0007669"/>
    <property type="project" value="UniProtKB-UniRule"/>
</dbReference>
<comment type="cofactor">
    <cofactor evidence="11">
        <name>Mg(2+)</name>
        <dbReference type="ChEBI" id="CHEBI:18420"/>
    </cofactor>
</comment>
<dbReference type="PROSITE" id="PS01011">
    <property type="entry name" value="FOLYLPOLYGLU_SYNT_1"/>
    <property type="match status" value="1"/>
</dbReference>
<gene>
    <name evidence="11" type="primary">murE</name>
    <name evidence="16" type="ORF">C4532_02540</name>
</gene>
<dbReference type="Gene3D" id="3.40.1190.10">
    <property type="entry name" value="Mur-like, catalytic domain"/>
    <property type="match status" value="1"/>
</dbReference>
<dbReference type="EC" id="6.3.2.13" evidence="11"/>
<dbReference type="NCBIfam" id="TIGR01085">
    <property type="entry name" value="murE"/>
    <property type="match status" value="1"/>
</dbReference>
<evidence type="ECO:0000256" key="5">
    <source>
        <dbReference type="ARBA" id="ARBA00022741"/>
    </source>
</evidence>
<comment type="catalytic activity">
    <reaction evidence="11">
        <text>UDP-N-acetyl-alpha-D-muramoyl-L-alanyl-D-glutamate + meso-2,6-diaminopimelate + ATP = UDP-N-acetyl-alpha-D-muramoyl-L-alanyl-gamma-D-glutamyl-meso-2,6-diaminopimelate + ADP + phosphate + H(+)</text>
        <dbReference type="Rhea" id="RHEA:23676"/>
        <dbReference type="ChEBI" id="CHEBI:15378"/>
        <dbReference type="ChEBI" id="CHEBI:30616"/>
        <dbReference type="ChEBI" id="CHEBI:43474"/>
        <dbReference type="ChEBI" id="CHEBI:57791"/>
        <dbReference type="ChEBI" id="CHEBI:83900"/>
        <dbReference type="ChEBI" id="CHEBI:83905"/>
        <dbReference type="ChEBI" id="CHEBI:456216"/>
        <dbReference type="EC" id="6.3.2.13"/>
    </reaction>
</comment>
<dbReference type="Pfam" id="PF08245">
    <property type="entry name" value="Mur_ligase_M"/>
    <property type="match status" value="1"/>
</dbReference>
<dbReference type="PANTHER" id="PTHR23135:SF4">
    <property type="entry name" value="UDP-N-ACETYLMURAMOYL-L-ALANYL-D-GLUTAMATE--2,6-DIAMINOPIMELATE LIGASE MURE HOMOLOG, CHLOROPLASTIC"/>
    <property type="match status" value="1"/>
</dbReference>
<dbReference type="GO" id="GO:0008765">
    <property type="term" value="F:UDP-N-acetylmuramoylalanyl-D-glutamate-2,6-diaminopimelate ligase activity"/>
    <property type="evidence" value="ECO:0007669"/>
    <property type="project" value="UniProtKB-UniRule"/>
</dbReference>
<proteinExistence type="inferred from homology"/>
<evidence type="ECO:0000256" key="3">
    <source>
        <dbReference type="ARBA" id="ARBA00022598"/>
    </source>
</evidence>
<dbReference type="Pfam" id="PF01225">
    <property type="entry name" value="Mur_ligase"/>
    <property type="match status" value="1"/>
</dbReference>
<evidence type="ECO:0000256" key="6">
    <source>
        <dbReference type="ARBA" id="ARBA00022840"/>
    </source>
</evidence>
<feature type="domain" description="Mur ligase central" evidence="15">
    <location>
        <begin position="119"/>
        <end position="321"/>
    </location>
</feature>
<dbReference type="PANTHER" id="PTHR23135">
    <property type="entry name" value="MUR LIGASE FAMILY MEMBER"/>
    <property type="match status" value="1"/>
</dbReference>
<organism evidence="16 17">
    <name type="scientific">Candidatus Abyssobacteria bacterium SURF_17</name>
    <dbReference type="NCBI Taxonomy" id="2093361"/>
    <lineage>
        <taxon>Bacteria</taxon>
        <taxon>Pseudomonadati</taxon>
        <taxon>Candidatus Hydrogenedentota</taxon>
        <taxon>Candidatus Abyssobacteria</taxon>
    </lineage>
</organism>
<dbReference type="GO" id="GO:0005524">
    <property type="term" value="F:ATP binding"/>
    <property type="evidence" value="ECO:0007669"/>
    <property type="project" value="UniProtKB-UniRule"/>
</dbReference>
<dbReference type="InterPro" id="IPR004101">
    <property type="entry name" value="Mur_ligase_C"/>
</dbReference>
<dbReference type="SUPFAM" id="SSF63418">
    <property type="entry name" value="MurE/MurF N-terminal domain"/>
    <property type="match status" value="1"/>
</dbReference>
<keyword evidence="6 11" id="KW-0067">ATP-binding</keyword>
<evidence type="ECO:0000256" key="11">
    <source>
        <dbReference type="HAMAP-Rule" id="MF_00208"/>
    </source>
</evidence>
<comment type="pathway">
    <text evidence="11 12">Cell wall biogenesis; peptidoglycan biosynthesis.</text>
</comment>
<feature type="binding site" evidence="11">
    <location>
        <position position="196"/>
    </location>
    <ligand>
        <name>UDP-N-acetyl-alpha-D-muramoyl-L-alanyl-D-glutamate</name>
        <dbReference type="ChEBI" id="CHEBI:83900"/>
    </ligand>
</feature>
<dbReference type="SUPFAM" id="SSF53244">
    <property type="entry name" value="MurD-like peptide ligases, peptide-binding domain"/>
    <property type="match status" value="1"/>
</dbReference>
<dbReference type="InterPro" id="IPR005761">
    <property type="entry name" value="UDP-N-AcMur-Glu-dNH2Pim_ligase"/>
</dbReference>
<feature type="binding site" evidence="11">
    <location>
        <position position="41"/>
    </location>
    <ligand>
        <name>UDP-N-acetyl-alpha-D-muramoyl-L-alanyl-D-glutamate</name>
        <dbReference type="ChEBI" id="CHEBI:83900"/>
    </ligand>
</feature>
<feature type="binding site" evidence="11">
    <location>
        <position position="393"/>
    </location>
    <ligand>
        <name>meso-2,6-diaminopimelate</name>
        <dbReference type="ChEBI" id="CHEBI:57791"/>
    </ligand>
</feature>
<dbReference type="InterPro" id="IPR035911">
    <property type="entry name" value="MurE/MurF_N"/>
</dbReference>
<feature type="binding site" evidence="11">
    <location>
        <position position="473"/>
    </location>
    <ligand>
        <name>meso-2,6-diaminopimelate</name>
        <dbReference type="ChEBI" id="CHEBI:57791"/>
    </ligand>
</feature>
<keyword evidence="10 11" id="KW-0961">Cell wall biogenesis/degradation</keyword>
<evidence type="ECO:0000259" key="13">
    <source>
        <dbReference type="Pfam" id="PF01225"/>
    </source>
</evidence>
<dbReference type="InterPro" id="IPR000713">
    <property type="entry name" value="Mur_ligase_N"/>
</dbReference>
<dbReference type="NCBIfam" id="NF001124">
    <property type="entry name" value="PRK00139.1-2"/>
    <property type="match status" value="1"/>
</dbReference>
<keyword evidence="5 11" id="KW-0547">Nucleotide-binding</keyword>
<dbReference type="Gene3D" id="3.90.190.20">
    <property type="entry name" value="Mur ligase, C-terminal domain"/>
    <property type="match status" value="1"/>
</dbReference>
<evidence type="ECO:0000256" key="1">
    <source>
        <dbReference type="ARBA" id="ARBA00005898"/>
    </source>
</evidence>
<comment type="caution">
    <text evidence="16">The sequence shown here is derived from an EMBL/GenBank/DDBJ whole genome shotgun (WGS) entry which is preliminary data.</text>
</comment>
<name>A0A419F7Q4_9BACT</name>
<sequence>MPGRLQEERVSMKLSTLLDALPESAIVGNPDVDITGIATDSRKVTPGSLFIAVAGTAEDGHRFMEDAVARGAVALVGETQPSEAQGAVFIKVPNSRIGAAFLAEAFYEFPSRKLEVVGITGTNGKSSTLYLTRSVLEAAGLSSSGIGTICYSIGGSTQPARNTTPGPIELSSSLRRAVDAGDKYVIMEVSSHALHQFRVEALQFKVAVYTNLSLDHLDYHRSLDEYFTAKRHLFELLSKTPGDPCAVISADDARSEDIAAATTARKLTFGVTKPADICARNVEIASSHTAFDIVTPDGEFSVMLKLLGRHSVYNALAATGACMALGIELPAIKRGLEALSLVPGRFERICEGQPFEVIIDYAHTPEALKLLLESARSICKGKVIVVFGAGGDRDRSKRPEMGKLAASLADFTIVTSDNPRSEDPYTIALDIEIGFQKKGKERGQNYLVIIDRREAIEEALATAEAGDLVIIAGKGHETYQIFKDKTIEFDDKAIARTWLQSMSKLER</sequence>
<comment type="function">
    <text evidence="11">Catalyzes the addition of meso-diaminopimelic acid to the nucleotide precursor UDP-N-acetylmuramoyl-L-alanyl-D-glutamate (UMAG) in the biosynthesis of bacterial cell-wall peptidoglycan.</text>
</comment>
<keyword evidence="7 11" id="KW-0133">Cell shape</keyword>
<evidence type="ECO:0000256" key="12">
    <source>
        <dbReference type="RuleBase" id="RU004135"/>
    </source>
</evidence>
<dbReference type="InterPro" id="IPR018109">
    <property type="entry name" value="Folylpolyglutamate_synth_CS"/>
</dbReference>
<dbReference type="EMBL" id="QZKI01000015">
    <property type="protein sequence ID" value="RJP74441.1"/>
    <property type="molecule type" value="Genomic_DNA"/>
</dbReference>
<feature type="binding site" evidence="11">
    <location>
        <position position="477"/>
    </location>
    <ligand>
        <name>meso-2,6-diaminopimelate</name>
        <dbReference type="ChEBI" id="CHEBI:57791"/>
    </ligand>
</feature>
<evidence type="ECO:0000259" key="14">
    <source>
        <dbReference type="Pfam" id="PF02875"/>
    </source>
</evidence>
<protein>
    <recommendedName>
        <fullName evidence="11">UDP-N-acetylmuramoyl-L-alanyl-D-glutamate--2,6-diaminopimelate ligase</fullName>
        <ecNumber evidence="11">6.3.2.13</ecNumber>
    </recommendedName>
    <alternativeName>
        <fullName evidence="11">Meso-A2pm-adding enzyme</fullName>
    </alternativeName>
    <alternativeName>
        <fullName evidence="11">Meso-diaminopimelate-adding enzyme</fullName>
    </alternativeName>
    <alternativeName>
        <fullName evidence="11">UDP-MurNAc-L-Ala-D-Glu:meso-diaminopimelate ligase</fullName>
    </alternativeName>
    <alternativeName>
        <fullName evidence="11">UDP-MurNAc-tripeptide synthetase</fullName>
    </alternativeName>
    <alternativeName>
        <fullName evidence="11">UDP-N-acetylmuramyl-tripeptide synthetase</fullName>
    </alternativeName>
</protein>
<feature type="modified residue" description="N6-carboxylysine" evidence="11">
    <location>
        <position position="230"/>
    </location>
</feature>
<evidence type="ECO:0000256" key="2">
    <source>
        <dbReference type="ARBA" id="ARBA00022490"/>
    </source>
</evidence>
<evidence type="ECO:0000259" key="15">
    <source>
        <dbReference type="Pfam" id="PF08245"/>
    </source>
</evidence>